<accession>A0A0J1BN52</accession>
<evidence type="ECO:0000313" key="1">
    <source>
        <dbReference type="EMBL" id="KLU07897.1"/>
    </source>
</evidence>
<protein>
    <submittedName>
        <fullName evidence="1">Uncharacterized protein</fullName>
    </submittedName>
</protein>
<dbReference type="AlphaFoldDB" id="A0A0J1BN52"/>
<keyword evidence="2" id="KW-1185">Reference proteome</keyword>
<evidence type="ECO:0000313" key="2">
    <source>
        <dbReference type="Proteomes" id="UP000036367"/>
    </source>
</evidence>
<comment type="caution">
    <text evidence="1">The sequence shown here is derived from an EMBL/GenBank/DDBJ whole genome shotgun (WGS) entry which is preliminary data.</text>
</comment>
<dbReference type="EMBL" id="LECT01000001">
    <property type="protein sequence ID" value="KLU07897.1"/>
    <property type="molecule type" value="Genomic_DNA"/>
</dbReference>
<sequence>MKRQDANTLESPTRRLGGSVARTINHDSRIPRCRIDLG</sequence>
<proteinExistence type="predicted"/>
<name>A0A0J1BN52_RHOIS</name>
<organism evidence="1 2">
    <name type="scientific">Rhodopirellula islandica</name>
    <dbReference type="NCBI Taxonomy" id="595434"/>
    <lineage>
        <taxon>Bacteria</taxon>
        <taxon>Pseudomonadati</taxon>
        <taxon>Planctomycetota</taxon>
        <taxon>Planctomycetia</taxon>
        <taxon>Pirellulales</taxon>
        <taxon>Pirellulaceae</taxon>
        <taxon>Rhodopirellula</taxon>
    </lineage>
</organism>
<reference evidence="1" key="1">
    <citation type="submission" date="2015-05" db="EMBL/GenBank/DDBJ databases">
        <title>Permanent draft genome of Rhodopirellula islandicus K833.</title>
        <authorList>
            <person name="Kizina J."/>
            <person name="Richter M."/>
            <person name="Glockner F.O."/>
            <person name="Harder J."/>
        </authorList>
    </citation>
    <scope>NUCLEOTIDE SEQUENCE [LARGE SCALE GENOMIC DNA]</scope>
    <source>
        <strain evidence="1">K833</strain>
    </source>
</reference>
<gene>
    <name evidence="1" type="ORF">RISK_000076</name>
</gene>
<dbReference type="Proteomes" id="UP000036367">
    <property type="component" value="Unassembled WGS sequence"/>
</dbReference>